<name>A0A212K1X8_9FIRM</name>
<dbReference type="GO" id="GO:0030234">
    <property type="term" value="F:enzyme regulator activity"/>
    <property type="evidence" value="ECO:0007669"/>
    <property type="project" value="InterPro"/>
</dbReference>
<dbReference type="EMBL" id="FLUN01000001">
    <property type="protein sequence ID" value="SBW05666.1"/>
    <property type="molecule type" value="Genomic_DNA"/>
</dbReference>
<dbReference type="Pfam" id="PF00543">
    <property type="entry name" value="P-II"/>
    <property type="match status" value="1"/>
</dbReference>
<dbReference type="Gene3D" id="3.30.70.120">
    <property type="match status" value="1"/>
</dbReference>
<dbReference type="SUPFAM" id="SSF54913">
    <property type="entry name" value="GlnB-like"/>
    <property type="match status" value="1"/>
</dbReference>
<dbReference type="InterPro" id="IPR011322">
    <property type="entry name" value="N-reg_PII-like_a/b"/>
</dbReference>
<dbReference type="AlphaFoldDB" id="A0A212K1X8"/>
<evidence type="ECO:0000313" key="1">
    <source>
        <dbReference type="EMBL" id="SBW05666.1"/>
    </source>
</evidence>
<sequence length="111" mass="11724">MEYKTNMKSLFIIVNAGFSSEVIDIAREAGAKGATIINARGESASHHMFMGITVDSEKEVILSLVEAEVAEKVMAALSTRAGHQSPAHCVCFTLPVESMIGLTGVPAQCGI</sequence>
<accession>A0A212K1X8</accession>
<proteinExistence type="predicted"/>
<gene>
    <name evidence="1" type="ORF">KL86CLO1_12061</name>
</gene>
<dbReference type="GO" id="GO:0006808">
    <property type="term" value="P:regulation of nitrogen utilization"/>
    <property type="evidence" value="ECO:0007669"/>
    <property type="project" value="InterPro"/>
</dbReference>
<reference evidence="1" key="1">
    <citation type="submission" date="2016-04" db="EMBL/GenBank/DDBJ databases">
        <authorList>
            <person name="Evans L.H."/>
            <person name="Alamgir A."/>
            <person name="Owens N."/>
            <person name="Weber N.D."/>
            <person name="Virtaneva K."/>
            <person name="Barbian K."/>
            <person name="Babar A."/>
            <person name="Rosenke K."/>
        </authorList>
    </citation>
    <scope>NUCLEOTIDE SEQUENCE</scope>
    <source>
        <strain evidence="1">86</strain>
    </source>
</reference>
<dbReference type="PROSITE" id="PS51343">
    <property type="entry name" value="PII_GLNB_DOM"/>
    <property type="match status" value="1"/>
</dbReference>
<protein>
    <submittedName>
        <fullName evidence="1">Nitrogen regulatory protein P-II</fullName>
    </submittedName>
</protein>
<dbReference type="InterPro" id="IPR015867">
    <property type="entry name" value="N-reg_PII/ATP_PRibTrfase_C"/>
</dbReference>
<organism evidence="1">
    <name type="scientific">uncultured Eubacteriales bacterium</name>
    <dbReference type="NCBI Taxonomy" id="172733"/>
    <lineage>
        <taxon>Bacteria</taxon>
        <taxon>Bacillati</taxon>
        <taxon>Bacillota</taxon>
        <taxon>Clostridia</taxon>
        <taxon>Eubacteriales</taxon>
        <taxon>environmental samples</taxon>
    </lineage>
</organism>
<dbReference type="InterPro" id="IPR002187">
    <property type="entry name" value="N-reg_PII"/>
</dbReference>